<dbReference type="AlphaFoldDB" id="J3P626"/>
<evidence type="ECO:0000313" key="2">
    <source>
        <dbReference type="EMBL" id="EJT75128.1"/>
    </source>
</evidence>
<feature type="region of interest" description="Disordered" evidence="1">
    <location>
        <begin position="39"/>
        <end position="70"/>
    </location>
</feature>
<dbReference type="EMBL" id="GL385398">
    <property type="protein sequence ID" value="EJT75128.1"/>
    <property type="molecule type" value="Genomic_DNA"/>
</dbReference>
<dbReference type="STRING" id="644352.J3P626"/>
<evidence type="ECO:0000313" key="3">
    <source>
        <dbReference type="EnsemblFungi" id="EJT75128"/>
    </source>
</evidence>
<evidence type="ECO:0000313" key="4">
    <source>
        <dbReference type="Proteomes" id="UP000006039"/>
    </source>
</evidence>
<accession>J3P626</accession>
<reference evidence="2" key="3">
    <citation type="submission" date="2010-09" db="EMBL/GenBank/DDBJ databases">
        <title>Annotation of Gaeumannomyces graminis var. tritici R3-111a-1.</title>
        <authorList>
            <consortium name="The Broad Institute Genome Sequencing Platform"/>
            <person name="Ma L.-J."/>
            <person name="Dead R."/>
            <person name="Young S.K."/>
            <person name="Zeng Q."/>
            <person name="Gargeya S."/>
            <person name="Fitzgerald M."/>
            <person name="Haas B."/>
            <person name="Abouelleil A."/>
            <person name="Alvarado L."/>
            <person name="Arachchi H.M."/>
            <person name="Berlin A."/>
            <person name="Brown A."/>
            <person name="Chapman S.B."/>
            <person name="Chen Z."/>
            <person name="Dunbar C."/>
            <person name="Freedman E."/>
            <person name="Gearin G."/>
            <person name="Gellesch M."/>
            <person name="Goldberg J."/>
            <person name="Griggs A."/>
            <person name="Gujja S."/>
            <person name="Heiman D."/>
            <person name="Howarth C."/>
            <person name="Larson L."/>
            <person name="Lui A."/>
            <person name="MacDonald P.J.P."/>
            <person name="Mehta T."/>
            <person name="Montmayeur A."/>
            <person name="Murphy C."/>
            <person name="Neiman D."/>
            <person name="Pearson M."/>
            <person name="Priest M."/>
            <person name="Roberts A."/>
            <person name="Saif S."/>
            <person name="Shea T."/>
            <person name="Shenoy N."/>
            <person name="Sisk P."/>
            <person name="Stolte C."/>
            <person name="Sykes S."/>
            <person name="Yandava C."/>
            <person name="Wortman J."/>
            <person name="Nusbaum C."/>
            <person name="Birren B."/>
        </authorList>
    </citation>
    <scope>NUCLEOTIDE SEQUENCE</scope>
    <source>
        <strain evidence="2">R3-111a-1</strain>
    </source>
</reference>
<dbReference type="OrthoDB" id="2865667at2759"/>
<dbReference type="VEuPathDB" id="FungiDB:GGTG_08966"/>
<reference evidence="3" key="5">
    <citation type="submission" date="2018-04" db="UniProtKB">
        <authorList>
            <consortium name="EnsemblFungi"/>
        </authorList>
    </citation>
    <scope>IDENTIFICATION</scope>
    <source>
        <strain evidence="3">R3-111a-1</strain>
    </source>
</reference>
<proteinExistence type="predicted"/>
<dbReference type="eggNOG" id="ENOG502SS9Y">
    <property type="taxonomic scope" value="Eukaryota"/>
</dbReference>
<keyword evidence="4" id="KW-1185">Reference proteome</keyword>
<dbReference type="EnsemblFungi" id="EJT75128">
    <property type="protein sequence ID" value="EJT75128"/>
    <property type="gene ID" value="GGTG_08966"/>
</dbReference>
<sequence>MIKGDGSAMLKLPNCQTAKLTNCYTAKHCSDRQLSRQLLEPKKHAKMPTMLGLTNDKSASPKPKEEKKKLDTIQRRNVNDALTMETLLWRAMCDDPASAGEYIADDCVMLNPVNFGTDEIMEGKDAIVQALHNGDKWAGFKMQDDKQVAKAGLMAVAVLYKVALFKQTSKGPEQVDAMVNSTWRQSAGADWFLVSQLVAFAD</sequence>
<protein>
    <recommendedName>
        <fullName evidence="5">DUF4440 domain-containing protein</fullName>
    </recommendedName>
</protein>
<name>J3P626_GAET3</name>
<reference evidence="3" key="4">
    <citation type="journal article" date="2015" name="G3 (Bethesda)">
        <title>Genome sequences of three phytopathogenic species of the Magnaporthaceae family of fungi.</title>
        <authorList>
            <person name="Okagaki L.H."/>
            <person name="Nunes C.C."/>
            <person name="Sailsbery J."/>
            <person name="Clay B."/>
            <person name="Brown D."/>
            <person name="John T."/>
            <person name="Oh Y."/>
            <person name="Young N."/>
            <person name="Fitzgerald M."/>
            <person name="Haas B.J."/>
            <person name="Zeng Q."/>
            <person name="Young S."/>
            <person name="Adiconis X."/>
            <person name="Fan L."/>
            <person name="Levin J.Z."/>
            <person name="Mitchell T.K."/>
            <person name="Okubara P.A."/>
            <person name="Farman M.L."/>
            <person name="Kohn L.M."/>
            <person name="Birren B."/>
            <person name="Ma L.-J."/>
            <person name="Dean R.A."/>
        </authorList>
    </citation>
    <scope>NUCLEOTIDE SEQUENCE</scope>
    <source>
        <strain evidence="3">R3-111a-1</strain>
    </source>
</reference>
<reference evidence="4" key="1">
    <citation type="submission" date="2010-07" db="EMBL/GenBank/DDBJ databases">
        <title>The genome sequence of Gaeumannomyces graminis var. tritici strain R3-111a-1.</title>
        <authorList>
            <consortium name="The Broad Institute Genome Sequencing Platform"/>
            <person name="Ma L.-J."/>
            <person name="Dead R."/>
            <person name="Young S."/>
            <person name="Zeng Q."/>
            <person name="Koehrsen M."/>
            <person name="Alvarado L."/>
            <person name="Berlin A."/>
            <person name="Chapman S.B."/>
            <person name="Chen Z."/>
            <person name="Freedman E."/>
            <person name="Gellesch M."/>
            <person name="Goldberg J."/>
            <person name="Griggs A."/>
            <person name="Gujja S."/>
            <person name="Heilman E.R."/>
            <person name="Heiman D."/>
            <person name="Hepburn T."/>
            <person name="Howarth C."/>
            <person name="Jen D."/>
            <person name="Larson L."/>
            <person name="Mehta T."/>
            <person name="Neiman D."/>
            <person name="Pearson M."/>
            <person name="Roberts A."/>
            <person name="Saif S."/>
            <person name="Shea T."/>
            <person name="Shenoy N."/>
            <person name="Sisk P."/>
            <person name="Stolte C."/>
            <person name="Sykes S."/>
            <person name="Walk T."/>
            <person name="White J."/>
            <person name="Yandava C."/>
            <person name="Haas B."/>
            <person name="Nusbaum C."/>
            <person name="Birren B."/>
        </authorList>
    </citation>
    <scope>NUCLEOTIDE SEQUENCE [LARGE SCALE GENOMIC DNA]</scope>
    <source>
        <strain evidence="4">R3-111a-1</strain>
    </source>
</reference>
<evidence type="ECO:0008006" key="5">
    <source>
        <dbReference type="Google" id="ProtNLM"/>
    </source>
</evidence>
<dbReference type="GeneID" id="20349424"/>
<evidence type="ECO:0000256" key="1">
    <source>
        <dbReference type="SAM" id="MobiDB-lite"/>
    </source>
</evidence>
<dbReference type="HOGENOM" id="CLU_114608_0_0_1"/>
<reference evidence="2" key="2">
    <citation type="submission" date="2010-07" db="EMBL/GenBank/DDBJ databases">
        <authorList>
            <consortium name="The Broad Institute Genome Sequencing Platform"/>
            <consortium name="Broad Institute Genome Sequencing Center for Infectious Disease"/>
            <person name="Ma L.-J."/>
            <person name="Dead R."/>
            <person name="Young S."/>
            <person name="Zeng Q."/>
            <person name="Koehrsen M."/>
            <person name="Alvarado L."/>
            <person name="Berlin A."/>
            <person name="Chapman S.B."/>
            <person name="Chen Z."/>
            <person name="Freedman E."/>
            <person name="Gellesch M."/>
            <person name="Goldberg J."/>
            <person name="Griggs A."/>
            <person name="Gujja S."/>
            <person name="Heilman E.R."/>
            <person name="Heiman D."/>
            <person name="Hepburn T."/>
            <person name="Howarth C."/>
            <person name="Jen D."/>
            <person name="Larson L."/>
            <person name="Mehta T."/>
            <person name="Neiman D."/>
            <person name="Pearson M."/>
            <person name="Roberts A."/>
            <person name="Saif S."/>
            <person name="Shea T."/>
            <person name="Shenoy N."/>
            <person name="Sisk P."/>
            <person name="Stolte C."/>
            <person name="Sykes S."/>
            <person name="Walk T."/>
            <person name="White J."/>
            <person name="Yandava C."/>
            <person name="Haas B."/>
            <person name="Nusbaum C."/>
            <person name="Birren B."/>
        </authorList>
    </citation>
    <scope>NUCLEOTIDE SEQUENCE</scope>
    <source>
        <strain evidence="2">R3-111a-1</strain>
    </source>
</reference>
<dbReference type="RefSeq" id="XP_009225072.1">
    <property type="nucleotide sequence ID" value="XM_009226808.1"/>
</dbReference>
<gene>
    <name evidence="3" type="primary">20349424</name>
    <name evidence="2" type="ORF">GGTG_08966</name>
</gene>
<organism evidence="2">
    <name type="scientific">Gaeumannomyces tritici (strain R3-111a-1)</name>
    <name type="common">Wheat and barley take-all root rot fungus</name>
    <name type="synonym">Gaeumannomyces graminis var. tritici</name>
    <dbReference type="NCBI Taxonomy" id="644352"/>
    <lineage>
        <taxon>Eukaryota</taxon>
        <taxon>Fungi</taxon>
        <taxon>Dikarya</taxon>
        <taxon>Ascomycota</taxon>
        <taxon>Pezizomycotina</taxon>
        <taxon>Sordariomycetes</taxon>
        <taxon>Sordariomycetidae</taxon>
        <taxon>Magnaporthales</taxon>
        <taxon>Magnaporthaceae</taxon>
        <taxon>Gaeumannomyces</taxon>
    </lineage>
</organism>
<dbReference type="Proteomes" id="UP000006039">
    <property type="component" value="Unassembled WGS sequence"/>
</dbReference>